<evidence type="ECO:0000256" key="1">
    <source>
        <dbReference type="SAM" id="MobiDB-lite"/>
    </source>
</evidence>
<organism evidence="3 4">
    <name type="scientific">Penicillium cf. viridicatum</name>
    <dbReference type="NCBI Taxonomy" id="2972119"/>
    <lineage>
        <taxon>Eukaryota</taxon>
        <taxon>Fungi</taxon>
        <taxon>Dikarya</taxon>
        <taxon>Ascomycota</taxon>
        <taxon>Pezizomycotina</taxon>
        <taxon>Eurotiomycetes</taxon>
        <taxon>Eurotiomycetidae</taxon>
        <taxon>Eurotiales</taxon>
        <taxon>Aspergillaceae</taxon>
        <taxon>Penicillium</taxon>
    </lineage>
</organism>
<dbReference type="Proteomes" id="UP001150942">
    <property type="component" value="Unassembled WGS sequence"/>
</dbReference>
<comment type="caution">
    <text evidence="3">The sequence shown here is derived from an EMBL/GenBank/DDBJ whole genome shotgun (WGS) entry which is preliminary data.</text>
</comment>
<reference evidence="3" key="2">
    <citation type="journal article" date="2023" name="IMA Fungus">
        <title>Comparative genomic study of the Penicillium genus elucidates a diverse pangenome and 15 lateral gene transfer events.</title>
        <authorList>
            <person name="Petersen C."/>
            <person name="Sorensen T."/>
            <person name="Nielsen M.R."/>
            <person name="Sondergaard T.E."/>
            <person name="Sorensen J.L."/>
            <person name="Fitzpatrick D.A."/>
            <person name="Frisvad J.C."/>
            <person name="Nielsen K.L."/>
        </authorList>
    </citation>
    <scope>NUCLEOTIDE SEQUENCE</scope>
    <source>
        <strain evidence="3">IBT 20477</strain>
    </source>
</reference>
<dbReference type="PROSITE" id="PS00028">
    <property type="entry name" value="ZINC_FINGER_C2H2_1"/>
    <property type="match status" value="1"/>
</dbReference>
<evidence type="ECO:0000259" key="2">
    <source>
        <dbReference type="PROSITE" id="PS00028"/>
    </source>
</evidence>
<dbReference type="EMBL" id="JAPQKQ010000007">
    <property type="protein sequence ID" value="KAJ5187870.1"/>
    <property type="molecule type" value="Genomic_DNA"/>
</dbReference>
<feature type="region of interest" description="Disordered" evidence="1">
    <location>
        <begin position="1"/>
        <end position="48"/>
    </location>
</feature>
<accession>A0A9W9M3J5</accession>
<proteinExistence type="predicted"/>
<dbReference type="AlphaFoldDB" id="A0A9W9M3J5"/>
<gene>
    <name evidence="3" type="ORF">N7449_010864</name>
</gene>
<dbReference type="InterPro" id="IPR013087">
    <property type="entry name" value="Znf_C2H2_type"/>
</dbReference>
<feature type="compositionally biased region" description="Low complexity" evidence="1">
    <location>
        <begin position="24"/>
        <end position="34"/>
    </location>
</feature>
<protein>
    <recommendedName>
        <fullName evidence="2">C2H2-type domain-containing protein</fullName>
    </recommendedName>
</protein>
<feature type="region of interest" description="Disordered" evidence="1">
    <location>
        <begin position="192"/>
        <end position="237"/>
    </location>
</feature>
<feature type="domain" description="C2H2-type" evidence="2">
    <location>
        <begin position="122"/>
        <end position="145"/>
    </location>
</feature>
<evidence type="ECO:0000313" key="3">
    <source>
        <dbReference type="EMBL" id="KAJ5187870.1"/>
    </source>
</evidence>
<feature type="compositionally biased region" description="Polar residues" evidence="1">
    <location>
        <begin position="38"/>
        <end position="48"/>
    </location>
</feature>
<dbReference type="OrthoDB" id="428577at2759"/>
<keyword evidence="4" id="KW-1185">Reference proteome</keyword>
<dbReference type="SMART" id="SM00355">
    <property type="entry name" value="ZnF_C2H2"/>
    <property type="match status" value="3"/>
</dbReference>
<feature type="region of interest" description="Disordered" evidence="1">
    <location>
        <begin position="393"/>
        <end position="450"/>
    </location>
</feature>
<reference evidence="3" key="1">
    <citation type="submission" date="2022-11" db="EMBL/GenBank/DDBJ databases">
        <authorList>
            <person name="Petersen C."/>
        </authorList>
    </citation>
    <scope>NUCLEOTIDE SEQUENCE</scope>
    <source>
        <strain evidence="3">IBT 20477</strain>
    </source>
</reference>
<feature type="compositionally biased region" description="Low complexity" evidence="1">
    <location>
        <begin position="416"/>
        <end position="433"/>
    </location>
</feature>
<name>A0A9W9M3J5_9EURO</name>
<evidence type="ECO:0000313" key="4">
    <source>
        <dbReference type="Proteomes" id="UP001150942"/>
    </source>
</evidence>
<sequence length="1092" mass="122681">MNSSNTNNFRRKHAPRPPITEFGASPDSGSGPSKDSAHSNSSESLNQYEPTELSYTDLRPTFPPSSALSVRNLPTPAASIWAPSEEFRCPLCKSKYMNYMDFSSFAQHLKDKHRVCALEYVCDELRCTARVFRQDEMKEHMRNVHNHTPSPYQMVGQRIQQQCPALCKICSQPTGGDWTNFYQHAKDHYLEQTDTPSNSLDKDEGKSTPPPKGKLGQNRRWDDGNRHALGKSLPPADEMRAVPPVEAIEVVACVATIVSAYSDGVELFTAIRKKYREREFTQELEISLALSGDIIQSRYNQFYQELGRRYEEGDSIARGQMEDIIIRLQEGLLRYLSKALEKGTTLDLMQWRMDSEWCRDRTIDALENLSRRLPRLLVPLFFSMSFAPTEENLSEMELEKSLPPRRMKSQDPIVHQQTQLSLPQSSDSSDTLSIESNVTSPESEDDSIDAGIPEIKNMDHILDAARYFGELDRLELQTAQILGISNGPYIKLQSLDDGIEYLGNWEAALACLQSEGFCGTTMSILIEDQDRHGIASAVHLSLKQIGVLIQSIRHRFDEEESLKRSASDWMQKMLNVEDKALSDLDSVGILRFLFTILSIGIVSFSGSHVCRFDINLWNQEMEEIQVGFDEYAFKPRKLACLDEFIGGPAWILGKACTPSEGMKVSVTVQDVENLWGPISLVGGTVNEAPVIQTERGFIVPLPRERQSSLFTSSLRDEIECHWVSEIPEYLFNQSSEMKILIRNTSRILIGTATDVEGELIVNEKCKSSISVIGQQIAYRFQYPGTSKSRYVSDGYDVQLVGGQYVTAGLMKKYKRIPKRTLKAMLIADCTRPDTLLMPLLNLRVGLEVSACTGNAQRVTLWDALRFSQASTHSTDQSTYCAHKFMLDEIDSVDHMSGQHKPLTSGVEARRVIINSILALEHSGVDSEGNLQVSWPFSKSPVNCHVLPSTPTESHNWFRIVKDTQDTSSFAVFSQRCLEFPEKGVMRSCSAPCKEEHSKPLQTTLSTRILAPARAGSVSRLLVGVKFLVGEAHLTVTKAAQDQLIIIAAVSMNPLTPLRHRLREILPDARAFDFKEHIRPDLLAGRSVPVFVY</sequence>